<proteinExistence type="predicted"/>
<evidence type="ECO:0000256" key="1">
    <source>
        <dbReference type="SAM" id="MobiDB-lite"/>
    </source>
</evidence>
<gene>
    <name evidence="2" type="ORF">EGYM00392_LOCUS11949</name>
</gene>
<feature type="region of interest" description="Disordered" evidence="1">
    <location>
        <begin position="441"/>
        <end position="479"/>
    </location>
</feature>
<evidence type="ECO:0000313" key="2">
    <source>
        <dbReference type="EMBL" id="CAD9000874.1"/>
    </source>
</evidence>
<feature type="compositionally biased region" description="Polar residues" evidence="1">
    <location>
        <begin position="24"/>
        <end position="34"/>
    </location>
</feature>
<protein>
    <submittedName>
        <fullName evidence="2">Uncharacterized protein</fullName>
    </submittedName>
</protein>
<feature type="compositionally biased region" description="Polar residues" evidence="1">
    <location>
        <begin position="118"/>
        <end position="132"/>
    </location>
</feature>
<name>A0A7S1I4J7_9EUGL</name>
<feature type="region of interest" description="Disordered" evidence="1">
    <location>
        <begin position="187"/>
        <end position="215"/>
    </location>
</feature>
<accession>A0A7S1I4J7</accession>
<feature type="compositionally biased region" description="Polar residues" evidence="1">
    <location>
        <begin position="441"/>
        <end position="468"/>
    </location>
</feature>
<sequence>MSPDQPKPWNPCDMVGLALKDNSNDLAPSPSSAKEPTVWNPSVWERRRGALMAVEVSPRKNLECVIRDEASHHPSTGTSSLPSGPEQHPNAPNGDRSLLPTQATLLVMAMVGALATTESNGAATDPRSQVSSKAAGPMRGSPQTSNPAISFEAVAPMGASPETSDQALGTNTGDSLFMVCKEMSPEQTMGLGSDVGSGQSAKAEDPDPKDEEPTGCMAPCGNYNHVRAIPEVRRASDQGMDHPLPAAQLVAAPAMPESHPVGPAPTSPREPRTPGPSPRWGAIMPGSLPRVVSTSDMHNASLEHQPRWRHTLLPSPRGSLPVEPKSPTSSLMNRDRSFNRKPRFRLPVGRLWGSADSVFSLPPTPPAASSRSPPHRPGPSPSGTGLVSPPHRPGPSPRGTGPVEFSTALAGASAAAMPMASHPPVHSPKVSGLQFRLQFSSQHQLKDSPYQSLNPDSPYQSLSQSLGNQECPPEMPALHGTPAKWLQQLKSISPVRSINRGGLGG</sequence>
<dbReference type="EMBL" id="HBGA01033235">
    <property type="protein sequence ID" value="CAD9000874.1"/>
    <property type="molecule type" value="Transcribed_RNA"/>
</dbReference>
<feature type="compositionally biased region" description="Pro residues" evidence="1">
    <location>
        <begin position="262"/>
        <end position="277"/>
    </location>
</feature>
<organism evidence="2">
    <name type="scientific">Eutreptiella gymnastica</name>
    <dbReference type="NCBI Taxonomy" id="73025"/>
    <lineage>
        <taxon>Eukaryota</taxon>
        <taxon>Discoba</taxon>
        <taxon>Euglenozoa</taxon>
        <taxon>Euglenida</taxon>
        <taxon>Spirocuta</taxon>
        <taxon>Euglenophyceae</taxon>
        <taxon>Eutreptiales</taxon>
        <taxon>Eutreptiaceae</taxon>
        <taxon>Eutreptiella</taxon>
    </lineage>
</organism>
<feature type="region of interest" description="Disordered" evidence="1">
    <location>
        <begin position="118"/>
        <end position="147"/>
    </location>
</feature>
<reference evidence="2" key="1">
    <citation type="submission" date="2021-01" db="EMBL/GenBank/DDBJ databases">
        <authorList>
            <person name="Corre E."/>
            <person name="Pelletier E."/>
            <person name="Niang G."/>
            <person name="Scheremetjew M."/>
            <person name="Finn R."/>
            <person name="Kale V."/>
            <person name="Holt S."/>
            <person name="Cochrane G."/>
            <person name="Meng A."/>
            <person name="Brown T."/>
            <person name="Cohen L."/>
        </authorList>
    </citation>
    <scope>NUCLEOTIDE SEQUENCE</scope>
    <source>
        <strain evidence="2">NIES-381</strain>
    </source>
</reference>
<feature type="compositionally biased region" description="Low complexity" evidence="1">
    <location>
        <begin position="73"/>
        <end position="84"/>
    </location>
</feature>
<feature type="region of interest" description="Disordered" evidence="1">
    <location>
        <begin position="71"/>
        <end position="98"/>
    </location>
</feature>
<feature type="region of interest" description="Disordered" evidence="1">
    <location>
        <begin position="1"/>
        <end position="41"/>
    </location>
</feature>
<feature type="region of interest" description="Disordered" evidence="1">
    <location>
        <begin position="255"/>
        <end position="338"/>
    </location>
</feature>
<dbReference type="AlphaFoldDB" id="A0A7S1I4J7"/>
<feature type="region of interest" description="Disordered" evidence="1">
    <location>
        <begin position="362"/>
        <end position="404"/>
    </location>
</feature>